<reference evidence="3" key="1">
    <citation type="submission" date="2021-01" db="EMBL/GenBank/DDBJ databases">
        <authorList>
            <person name="Corre E."/>
            <person name="Pelletier E."/>
            <person name="Niang G."/>
            <person name="Scheremetjew M."/>
            <person name="Finn R."/>
            <person name="Kale V."/>
            <person name="Holt S."/>
            <person name="Cochrane G."/>
            <person name="Meng A."/>
            <person name="Brown T."/>
            <person name="Cohen L."/>
        </authorList>
    </citation>
    <scope>NUCLEOTIDE SEQUENCE</scope>
    <source>
        <strain evidence="3">SL-175</strain>
    </source>
</reference>
<organism evidence="3">
    <name type="scientific">Mantoniella antarctica</name>
    <dbReference type="NCBI Taxonomy" id="81844"/>
    <lineage>
        <taxon>Eukaryota</taxon>
        <taxon>Viridiplantae</taxon>
        <taxon>Chlorophyta</taxon>
        <taxon>Mamiellophyceae</taxon>
        <taxon>Mamiellales</taxon>
        <taxon>Mamiellaceae</taxon>
        <taxon>Mantoniella</taxon>
    </lineage>
</organism>
<proteinExistence type="predicted"/>
<feature type="region of interest" description="Disordered" evidence="1">
    <location>
        <begin position="30"/>
        <end position="52"/>
    </location>
</feature>
<gene>
    <name evidence="3" type="ORF">MANT1106_LOCUS12244</name>
</gene>
<dbReference type="AlphaFoldDB" id="A0A7S0SKG5"/>
<accession>A0A7S0SKG5</accession>
<sequence>MAHVRATSWALVLVLLLTDAAALKAEDPLMGKNPRSIVGNERGATAHATRNSPGERAAIQLHDVDENGNVKPTIHFKRNKAVSNEVAHVPEGFKLGTASQVRTAEAQFKARARGQEREQIQLEQTHSGYVPGTAKYFRGNTAPLEAIRPQAKRLFTQRLGDSAPLATRVAAVRPATKGAEKMYSQGGGVTSFGRAIAK</sequence>
<evidence type="ECO:0000313" key="3">
    <source>
        <dbReference type="EMBL" id="CAD8709561.1"/>
    </source>
</evidence>
<evidence type="ECO:0000256" key="2">
    <source>
        <dbReference type="SAM" id="SignalP"/>
    </source>
</evidence>
<keyword evidence="2" id="KW-0732">Signal</keyword>
<protein>
    <submittedName>
        <fullName evidence="3">Uncharacterized protein</fullName>
    </submittedName>
</protein>
<feature type="signal peptide" evidence="2">
    <location>
        <begin position="1"/>
        <end position="22"/>
    </location>
</feature>
<evidence type="ECO:0000256" key="1">
    <source>
        <dbReference type="SAM" id="MobiDB-lite"/>
    </source>
</evidence>
<name>A0A7S0SKG5_9CHLO</name>
<dbReference type="EMBL" id="HBFC01020412">
    <property type="protein sequence ID" value="CAD8709561.1"/>
    <property type="molecule type" value="Transcribed_RNA"/>
</dbReference>
<feature type="chain" id="PRO_5031376860" evidence="2">
    <location>
        <begin position="23"/>
        <end position="198"/>
    </location>
</feature>